<proteinExistence type="predicted"/>
<keyword evidence="1" id="KW-0472">Membrane</keyword>
<keyword evidence="3" id="KW-1185">Reference proteome</keyword>
<dbReference type="RefSeq" id="WP_089372402.1">
    <property type="nucleotide sequence ID" value="NZ_BMEP01000006.1"/>
</dbReference>
<gene>
    <name evidence="2" type="ORF">SAMN06265376_105145</name>
</gene>
<sequence>MNTKTLRTLLKLYLSTWGLFFVLYCIGIWRAEVSFVEAIKMLGVFVPTQRFLIAFHVLFLLVYGLFIIIRYAVRGFKKKGWSLALKRFSFSLVIPLFVIYISIQGMITFNSTEFFNYDWDYSIENTSEKATNLYDIDGKHRGMSVFWSYDKEDHQKATKDLIKDNIEWATVIPFIDQENETSNRIEGTVIPGVWSRRDSVTMRYIQRLLERDIRVHLKPHIWLREGWRSNLQLSQEDWETWFKSYEERMLQYARMAAKMDVPLFCIGTELRTAIKHQPDAWLPFIKEIKTIYSGRLTYASNWDDPIEDIPFWKELDYIGVQAYFPLTTATNPDLETIKMGWDTHIAALRKASTDYKMPILFTEIGYRSDEAATIAPWEWGALTGALTKKKSDQTQQRAFEAMFQKLWNEPWFAGCYIWQWHTRTTPEGAKTNVDFTPRFKPAENTIARWYGSLGEKTLEAHK</sequence>
<reference evidence="2 3" key="1">
    <citation type="submission" date="2017-06" db="EMBL/GenBank/DDBJ databases">
        <authorList>
            <person name="Kim H.J."/>
            <person name="Triplett B.A."/>
        </authorList>
    </citation>
    <scope>NUCLEOTIDE SEQUENCE [LARGE SCALE GENOMIC DNA]</scope>
    <source>
        <strain evidence="2 3">DSM 25597</strain>
    </source>
</reference>
<keyword evidence="1" id="KW-1133">Transmembrane helix</keyword>
<evidence type="ECO:0000313" key="2">
    <source>
        <dbReference type="EMBL" id="SNR99302.1"/>
    </source>
</evidence>
<dbReference type="CDD" id="cd19608">
    <property type="entry name" value="GH113_mannanase-like"/>
    <property type="match status" value="1"/>
</dbReference>
<dbReference type="InterPro" id="IPR017853">
    <property type="entry name" value="GH"/>
</dbReference>
<dbReference type="Pfam" id="PF22612">
    <property type="entry name" value="GH113"/>
    <property type="match status" value="1"/>
</dbReference>
<feature type="transmembrane region" description="Helical" evidence="1">
    <location>
        <begin position="85"/>
        <end position="103"/>
    </location>
</feature>
<feature type="transmembrane region" description="Helical" evidence="1">
    <location>
        <begin position="51"/>
        <end position="73"/>
    </location>
</feature>
<dbReference type="OrthoDB" id="9773531at2"/>
<evidence type="ECO:0000313" key="3">
    <source>
        <dbReference type="Proteomes" id="UP000198379"/>
    </source>
</evidence>
<dbReference type="Gene3D" id="3.20.20.80">
    <property type="entry name" value="Glycosidases"/>
    <property type="match status" value="1"/>
</dbReference>
<protein>
    <recommendedName>
        <fullName evidence="4">GTA TIM-barrel-like domain-containing protein</fullName>
    </recommendedName>
</protein>
<keyword evidence="1" id="KW-0812">Transmembrane</keyword>
<organism evidence="2 3">
    <name type="scientific">Dokdonia pacifica</name>
    <dbReference type="NCBI Taxonomy" id="1627892"/>
    <lineage>
        <taxon>Bacteria</taxon>
        <taxon>Pseudomonadati</taxon>
        <taxon>Bacteroidota</taxon>
        <taxon>Flavobacteriia</taxon>
        <taxon>Flavobacteriales</taxon>
        <taxon>Flavobacteriaceae</taxon>
        <taxon>Dokdonia</taxon>
    </lineage>
</organism>
<dbReference type="Proteomes" id="UP000198379">
    <property type="component" value="Unassembled WGS sequence"/>
</dbReference>
<name>A0A239AVF6_9FLAO</name>
<evidence type="ECO:0008006" key="4">
    <source>
        <dbReference type="Google" id="ProtNLM"/>
    </source>
</evidence>
<dbReference type="InterPro" id="IPR055151">
    <property type="entry name" value="GH113"/>
</dbReference>
<feature type="transmembrane region" description="Helical" evidence="1">
    <location>
        <begin position="12"/>
        <end position="31"/>
    </location>
</feature>
<dbReference type="EMBL" id="FZNY01000005">
    <property type="protein sequence ID" value="SNR99302.1"/>
    <property type="molecule type" value="Genomic_DNA"/>
</dbReference>
<dbReference type="AlphaFoldDB" id="A0A239AVF6"/>
<dbReference type="SUPFAM" id="SSF51445">
    <property type="entry name" value="(Trans)glycosidases"/>
    <property type="match status" value="1"/>
</dbReference>
<accession>A0A239AVF6</accession>
<evidence type="ECO:0000256" key="1">
    <source>
        <dbReference type="SAM" id="Phobius"/>
    </source>
</evidence>